<gene>
    <name evidence="1" type="ORF">JAN5088_02695</name>
</gene>
<reference evidence="1 2" key="1">
    <citation type="submission" date="2015-07" db="EMBL/GenBank/DDBJ databases">
        <authorList>
            <person name="Noorani M."/>
        </authorList>
    </citation>
    <scope>NUCLEOTIDE SEQUENCE [LARGE SCALE GENOMIC DNA]</scope>
    <source>
        <strain evidence="1 2">CECT 5088</strain>
    </source>
</reference>
<dbReference type="Proteomes" id="UP000048908">
    <property type="component" value="Unassembled WGS sequence"/>
</dbReference>
<organism evidence="1 2">
    <name type="scientific">Jannaschia rubra</name>
    <dbReference type="NCBI Taxonomy" id="282197"/>
    <lineage>
        <taxon>Bacteria</taxon>
        <taxon>Pseudomonadati</taxon>
        <taxon>Pseudomonadota</taxon>
        <taxon>Alphaproteobacteria</taxon>
        <taxon>Rhodobacterales</taxon>
        <taxon>Roseobacteraceae</taxon>
        <taxon>Jannaschia</taxon>
    </lineage>
</organism>
<accession>A0A0M6XRX9</accession>
<keyword evidence="2" id="KW-1185">Reference proteome</keyword>
<name>A0A0M6XRX9_9RHOB</name>
<evidence type="ECO:0000313" key="1">
    <source>
        <dbReference type="EMBL" id="CTQ33906.1"/>
    </source>
</evidence>
<evidence type="ECO:0000313" key="2">
    <source>
        <dbReference type="Proteomes" id="UP000048908"/>
    </source>
</evidence>
<evidence type="ECO:0008006" key="3">
    <source>
        <dbReference type="Google" id="ProtNLM"/>
    </source>
</evidence>
<protein>
    <recommendedName>
        <fullName evidence="3">HNH endonuclease 5 domain-containing protein</fullName>
    </recommendedName>
</protein>
<proteinExistence type="predicted"/>
<sequence>MPKLRHGSQMLLNTKTDWGEKMERLPNNGDDRQKGFCVHCGGQTESKDHAPSKVFLDLPHPKHMPSLPSCGDCNNGFSGDEEYLACFIECVVCGTSDPEQLSRDKIKRALRRNRSLRDRIERGHRQSDTVGGALIHVWQPEDERVRRVVMKLARCHAAYELNEPRLDEPEHVLVMPLVSMMDDQRDHFETAPEVNIWPEVGSRAMHRMLIADDAYASGWITVQKGRYRFLAVAEGSLMIRGVLSEYLAFEVIWE</sequence>
<dbReference type="EMBL" id="CXPG01000020">
    <property type="protein sequence ID" value="CTQ33906.1"/>
    <property type="molecule type" value="Genomic_DNA"/>
</dbReference>
<dbReference type="AlphaFoldDB" id="A0A0M6XRX9"/>